<comment type="caution">
    <text evidence="1">The sequence shown here is derived from an EMBL/GenBank/DDBJ whole genome shotgun (WGS) entry which is preliminary data.</text>
</comment>
<dbReference type="AlphaFoldDB" id="A0A8K0CXC3"/>
<dbReference type="PANTHER" id="PTHR46409:SF1">
    <property type="entry name" value="HTH PSQ-TYPE DOMAIN-CONTAINING PROTEIN"/>
    <property type="match status" value="1"/>
</dbReference>
<evidence type="ECO:0000313" key="1">
    <source>
        <dbReference type="EMBL" id="KAF2893111.1"/>
    </source>
</evidence>
<reference evidence="1" key="1">
    <citation type="submission" date="2019-08" db="EMBL/GenBank/DDBJ databases">
        <title>The genome of the North American firefly Photinus pyralis.</title>
        <authorList>
            <consortium name="Photinus pyralis genome working group"/>
            <person name="Fallon T.R."/>
            <person name="Sander Lower S.E."/>
            <person name="Weng J.-K."/>
        </authorList>
    </citation>
    <scope>NUCLEOTIDE SEQUENCE</scope>
    <source>
        <strain evidence="1">TRF0915ILg1</strain>
        <tissue evidence="1">Whole body</tissue>
    </source>
</reference>
<protein>
    <submittedName>
        <fullName evidence="1">Uncharacterized protein</fullName>
    </submittedName>
</protein>
<dbReference type="Proteomes" id="UP000801492">
    <property type="component" value="Unassembled WGS sequence"/>
</dbReference>
<dbReference type="OrthoDB" id="7986506at2759"/>
<gene>
    <name evidence="1" type="ORF">ILUMI_13067</name>
</gene>
<evidence type="ECO:0000313" key="2">
    <source>
        <dbReference type="Proteomes" id="UP000801492"/>
    </source>
</evidence>
<keyword evidence="2" id="KW-1185">Reference proteome</keyword>
<accession>A0A8K0CXC3</accession>
<dbReference type="EMBL" id="VTPC01008247">
    <property type="protein sequence ID" value="KAF2893111.1"/>
    <property type="molecule type" value="Genomic_DNA"/>
</dbReference>
<proteinExistence type="predicted"/>
<sequence length="161" mass="18619">MKDPNGLEPQKNGKTKGPNEFGCVLGKKLQKCHELRVVEFCPIENNLLAMEIKNDLSTDQKYLFKMAKAIFDGTCCFDLVLKKPGKLAHSRWLTLWNGYFVSPEKILFGMISDERRHARELSLRLLLRARSEMKEGIRKFVIPKINFEAKKYKVLPSQSFL</sequence>
<dbReference type="PANTHER" id="PTHR46409">
    <property type="entry name" value="HTH PSQ-TYPE DOMAIN-CONTAINING PROTEIN"/>
    <property type="match status" value="1"/>
</dbReference>
<name>A0A8K0CXC3_IGNLU</name>
<organism evidence="1 2">
    <name type="scientific">Ignelater luminosus</name>
    <name type="common">Cucubano</name>
    <name type="synonym">Pyrophorus luminosus</name>
    <dbReference type="NCBI Taxonomy" id="2038154"/>
    <lineage>
        <taxon>Eukaryota</taxon>
        <taxon>Metazoa</taxon>
        <taxon>Ecdysozoa</taxon>
        <taxon>Arthropoda</taxon>
        <taxon>Hexapoda</taxon>
        <taxon>Insecta</taxon>
        <taxon>Pterygota</taxon>
        <taxon>Neoptera</taxon>
        <taxon>Endopterygota</taxon>
        <taxon>Coleoptera</taxon>
        <taxon>Polyphaga</taxon>
        <taxon>Elateriformia</taxon>
        <taxon>Elateroidea</taxon>
        <taxon>Elateridae</taxon>
        <taxon>Agrypninae</taxon>
        <taxon>Pyrophorini</taxon>
        <taxon>Ignelater</taxon>
    </lineage>
</organism>